<name>A0AAN4ZPL4_9BILA</name>
<feature type="non-terminal residue" evidence="1">
    <location>
        <position position="83"/>
    </location>
</feature>
<reference evidence="2" key="1">
    <citation type="submission" date="2022-10" db="EMBL/GenBank/DDBJ databases">
        <title>Genome assembly of Pristionchus species.</title>
        <authorList>
            <person name="Yoshida K."/>
            <person name="Sommer R.J."/>
        </authorList>
    </citation>
    <scope>NUCLEOTIDE SEQUENCE [LARGE SCALE GENOMIC DNA]</scope>
    <source>
        <strain evidence="2">RS5460</strain>
    </source>
</reference>
<proteinExistence type="predicted"/>
<gene>
    <name evidence="1" type="ORF">PMAYCL1PPCAC_12956</name>
</gene>
<feature type="non-terminal residue" evidence="1">
    <location>
        <position position="1"/>
    </location>
</feature>
<evidence type="ECO:0000313" key="2">
    <source>
        <dbReference type="Proteomes" id="UP001328107"/>
    </source>
</evidence>
<dbReference type="EMBL" id="BTRK01000003">
    <property type="protein sequence ID" value="GMR42761.1"/>
    <property type="molecule type" value="Genomic_DNA"/>
</dbReference>
<organism evidence="1 2">
    <name type="scientific">Pristionchus mayeri</name>
    <dbReference type="NCBI Taxonomy" id="1317129"/>
    <lineage>
        <taxon>Eukaryota</taxon>
        <taxon>Metazoa</taxon>
        <taxon>Ecdysozoa</taxon>
        <taxon>Nematoda</taxon>
        <taxon>Chromadorea</taxon>
        <taxon>Rhabditida</taxon>
        <taxon>Rhabditina</taxon>
        <taxon>Diplogasteromorpha</taxon>
        <taxon>Diplogasteroidea</taxon>
        <taxon>Neodiplogasteridae</taxon>
        <taxon>Pristionchus</taxon>
    </lineage>
</organism>
<dbReference type="Proteomes" id="UP001328107">
    <property type="component" value="Unassembled WGS sequence"/>
</dbReference>
<accession>A0AAN4ZPL4</accession>
<dbReference type="AlphaFoldDB" id="A0AAN4ZPL4"/>
<protein>
    <submittedName>
        <fullName evidence="1">Uncharacterized protein</fullName>
    </submittedName>
</protein>
<sequence length="83" mass="9714">GCISRHAWSILQEGQSKAETLHRNDCRERAHLPFHNNCDGSVELVRCMIHQIYVLLHFVPMPRCLPLLRDSQLHPSRSSQTRW</sequence>
<comment type="caution">
    <text evidence="1">The sequence shown here is derived from an EMBL/GenBank/DDBJ whole genome shotgun (WGS) entry which is preliminary data.</text>
</comment>
<evidence type="ECO:0000313" key="1">
    <source>
        <dbReference type="EMBL" id="GMR42761.1"/>
    </source>
</evidence>
<keyword evidence="2" id="KW-1185">Reference proteome</keyword>